<keyword evidence="2" id="KW-1185">Reference proteome</keyword>
<organism evidence="1 2">
    <name type="scientific">Meloidogyne graminicola</name>
    <dbReference type="NCBI Taxonomy" id="189291"/>
    <lineage>
        <taxon>Eukaryota</taxon>
        <taxon>Metazoa</taxon>
        <taxon>Ecdysozoa</taxon>
        <taxon>Nematoda</taxon>
        <taxon>Chromadorea</taxon>
        <taxon>Rhabditida</taxon>
        <taxon>Tylenchina</taxon>
        <taxon>Tylenchomorpha</taxon>
        <taxon>Tylenchoidea</taxon>
        <taxon>Meloidogynidae</taxon>
        <taxon>Meloidogyninae</taxon>
        <taxon>Meloidogyne</taxon>
    </lineage>
</organism>
<protein>
    <submittedName>
        <fullName evidence="1">Uncharacterized protein</fullName>
    </submittedName>
</protein>
<name>A0A8S9ZG48_9BILA</name>
<comment type="caution">
    <text evidence="1">The sequence shown here is derived from an EMBL/GenBank/DDBJ whole genome shotgun (WGS) entry which is preliminary data.</text>
</comment>
<dbReference type="EMBL" id="JABEBT010000106">
    <property type="protein sequence ID" value="KAF7632290.1"/>
    <property type="molecule type" value="Genomic_DNA"/>
</dbReference>
<gene>
    <name evidence="1" type="ORF">Mgra_00008299</name>
</gene>
<accession>A0A8S9ZG48</accession>
<dbReference type="Proteomes" id="UP000605970">
    <property type="component" value="Unassembled WGS sequence"/>
</dbReference>
<reference evidence="1" key="1">
    <citation type="journal article" date="2020" name="Ecol. Evol.">
        <title>Genome structure and content of the rice root-knot nematode (Meloidogyne graminicola).</title>
        <authorList>
            <person name="Phan N.T."/>
            <person name="Danchin E.G.J."/>
            <person name="Klopp C."/>
            <person name="Perfus-Barbeoch L."/>
            <person name="Kozlowski D.K."/>
            <person name="Koutsovoulos G.D."/>
            <person name="Lopez-Roques C."/>
            <person name="Bouchez O."/>
            <person name="Zahm M."/>
            <person name="Besnard G."/>
            <person name="Bellafiore S."/>
        </authorList>
    </citation>
    <scope>NUCLEOTIDE SEQUENCE</scope>
    <source>
        <strain evidence="1">VN-18</strain>
    </source>
</reference>
<sequence length="141" mass="16914">MLQIFDALIHISLTNIPFIINSLLQFALNKFLSRIHLVLKLSDKNSNQRANEASGMRYEAINDQTGKIDFFIREIPEELYYTNYKKPVVERQHLWKVLKKRRFYNQLVQNSYKIFIGKLMKIRKDILHKNQNQYEIEAIKL</sequence>
<evidence type="ECO:0000313" key="1">
    <source>
        <dbReference type="EMBL" id="KAF7632290.1"/>
    </source>
</evidence>
<dbReference type="AlphaFoldDB" id="A0A8S9ZG48"/>
<evidence type="ECO:0000313" key="2">
    <source>
        <dbReference type="Proteomes" id="UP000605970"/>
    </source>
</evidence>
<proteinExistence type="predicted"/>